<dbReference type="InterPro" id="IPR050487">
    <property type="entry name" value="FtsQ_DivIB"/>
</dbReference>
<dbReference type="InterPro" id="IPR013685">
    <property type="entry name" value="POTRA_FtsQ_type"/>
</dbReference>
<evidence type="ECO:0000256" key="7">
    <source>
        <dbReference type="SAM" id="Phobius"/>
    </source>
</evidence>
<gene>
    <name evidence="10" type="ORF">LKD42_09885</name>
</gene>
<dbReference type="Gene3D" id="3.40.50.10960">
    <property type="match status" value="1"/>
</dbReference>
<evidence type="ECO:0000256" key="1">
    <source>
        <dbReference type="ARBA" id="ARBA00022475"/>
    </source>
</evidence>
<evidence type="ECO:0000256" key="6">
    <source>
        <dbReference type="SAM" id="MobiDB-lite"/>
    </source>
</evidence>
<evidence type="ECO:0000256" key="3">
    <source>
        <dbReference type="ARBA" id="ARBA00022692"/>
    </source>
</evidence>
<feature type="domain" description="POTRA" evidence="9">
    <location>
        <begin position="34"/>
        <end position="104"/>
    </location>
</feature>
<keyword evidence="11" id="KW-1185">Reference proteome</keyword>
<evidence type="ECO:0000313" key="10">
    <source>
        <dbReference type="EMBL" id="MCC2149561.1"/>
    </source>
</evidence>
<dbReference type="Pfam" id="PF08478">
    <property type="entry name" value="POTRA_1"/>
    <property type="match status" value="1"/>
</dbReference>
<feature type="transmembrane region" description="Helical" evidence="7">
    <location>
        <begin position="15"/>
        <end position="34"/>
    </location>
</feature>
<evidence type="ECO:0000259" key="9">
    <source>
        <dbReference type="Pfam" id="PF08478"/>
    </source>
</evidence>
<proteinExistence type="predicted"/>
<feature type="compositionally biased region" description="Polar residues" evidence="6">
    <location>
        <begin position="279"/>
        <end position="290"/>
    </location>
</feature>
<organism evidence="10 11">
    <name type="scientific">Hominisplanchenecus faecis</name>
    <dbReference type="NCBI Taxonomy" id="2885351"/>
    <lineage>
        <taxon>Bacteria</taxon>
        <taxon>Bacillati</taxon>
        <taxon>Bacillota</taxon>
        <taxon>Clostridia</taxon>
        <taxon>Lachnospirales</taxon>
        <taxon>Lachnospiraceae</taxon>
        <taxon>Hominisplanchenecus</taxon>
    </lineage>
</organism>
<evidence type="ECO:0000313" key="11">
    <source>
        <dbReference type="Proteomes" id="UP001299235"/>
    </source>
</evidence>
<keyword evidence="5" id="KW-0131">Cell cycle</keyword>
<dbReference type="InterPro" id="IPR005548">
    <property type="entry name" value="Cell_div_FtsQ/DivIB_C"/>
</dbReference>
<dbReference type="GO" id="GO:0051301">
    <property type="term" value="P:cell division"/>
    <property type="evidence" value="ECO:0007669"/>
    <property type="project" value="UniProtKB-KW"/>
</dbReference>
<keyword evidence="3 7" id="KW-0812">Transmembrane</keyword>
<name>A0ABS8EWI2_9FIRM</name>
<dbReference type="Proteomes" id="UP001299235">
    <property type="component" value="Unassembled WGS sequence"/>
</dbReference>
<dbReference type="PANTHER" id="PTHR37820">
    <property type="entry name" value="CELL DIVISION PROTEIN DIVIB"/>
    <property type="match status" value="1"/>
</dbReference>
<evidence type="ECO:0000256" key="5">
    <source>
        <dbReference type="ARBA" id="ARBA00023306"/>
    </source>
</evidence>
<dbReference type="RefSeq" id="WP_248835593.1">
    <property type="nucleotide sequence ID" value="NZ_JAJEQE010000033.1"/>
</dbReference>
<reference evidence="10 11" key="1">
    <citation type="submission" date="2021-10" db="EMBL/GenBank/DDBJ databases">
        <title>Anaerobic single-cell dispensing facilitates the cultivation of human gut bacteria.</title>
        <authorList>
            <person name="Afrizal A."/>
        </authorList>
    </citation>
    <scope>NUCLEOTIDE SEQUENCE [LARGE SCALE GENOMIC DNA]</scope>
    <source>
        <strain evidence="10 11">CLA-AA-H246</strain>
    </source>
</reference>
<dbReference type="PANTHER" id="PTHR37820:SF1">
    <property type="entry name" value="CELL DIVISION PROTEIN FTSQ"/>
    <property type="match status" value="1"/>
</dbReference>
<keyword evidence="7" id="KW-0472">Membrane</keyword>
<keyword evidence="1" id="KW-1003">Cell membrane</keyword>
<feature type="region of interest" description="Disordered" evidence="6">
    <location>
        <begin position="239"/>
        <end position="290"/>
    </location>
</feature>
<dbReference type="EMBL" id="JAJEQE010000033">
    <property type="protein sequence ID" value="MCC2149561.1"/>
    <property type="molecule type" value="Genomic_DNA"/>
</dbReference>
<feature type="domain" description="Cell division protein FtsQ/DivIB C-terminal" evidence="8">
    <location>
        <begin position="114"/>
        <end position="221"/>
    </location>
</feature>
<dbReference type="Pfam" id="PF03799">
    <property type="entry name" value="FtsQ_DivIB_C"/>
    <property type="match status" value="1"/>
</dbReference>
<evidence type="ECO:0000256" key="4">
    <source>
        <dbReference type="ARBA" id="ARBA00022989"/>
    </source>
</evidence>
<comment type="caution">
    <text evidence="10">The sequence shown here is derived from an EMBL/GenBank/DDBJ whole genome shotgun (WGS) entry which is preliminary data.</text>
</comment>
<accession>A0ABS8EWI2</accession>
<evidence type="ECO:0000259" key="8">
    <source>
        <dbReference type="Pfam" id="PF03799"/>
    </source>
</evidence>
<keyword evidence="4 7" id="KW-1133">Transmembrane helix</keyword>
<protein>
    <submittedName>
        <fullName evidence="10">Cell division protein FtsQ/DivIB</fullName>
    </submittedName>
</protein>
<keyword evidence="2 10" id="KW-0132">Cell division</keyword>
<evidence type="ECO:0000256" key="2">
    <source>
        <dbReference type="ARBA" id="ARBA00022618"/>
    </source>
</evidence>
<feature type="compositionally biased region" description="Low complexity" evidence="6">
    <location>
        <begin position="254"/>
        <end position="269"/>
    </location>
</feature>
<sequence>MKNKKKNRRKQRRKVILILLAVLVLGLVVIFGLFRVRKLVISGNKQYKAEEIQEAIMQDGLCKNSLYLLWKFSNQAKVKESIPFLNGAEAKLRTPFEVQVTVKEKQQIGYLLNQGSYIYFDKDGMIVEISDQPSEDVPLITGLDVEKAELYEKLPVKDEGMYNTIVTLTKTLNKDGLVPNEIRFNTRDTITLVFEDIKVNLGDDTDLEDKMSALNSIYAQLDGRHGTLYMESYSENSGQVTFKNESGGTEDLASTDGSSESETSTQETQEGGGRMYSKTDGTFSTDADGNKTYTDAAGVTTTQCDEYNYTDENGNIITDGYGYIDPYTGSYIN</sequence>